<dbReference type="InterPro" id="IPR002562">
    <property type="entry name" value="3'-5'_exonuclease_dom"/>
</dbReference>
<accession>A0A1J1HSD1</accession>
<dbReference type="EMBL" id="CVRI01000010">
    <property type="protein sequence ID" value="CRK89105.1"/>
    <property type="molecule type" value="Genomic_DNA"/>
</dbReference>
<dbReference type="GO" id="GO:0003676">
    <property type="term" value="F:nucleic acid binding"/>
    <property type="evidence" value="ECO:0007669"/>
    <property type="project" value="InterPro"/>
</dbReference>
<dbReference type="Pfam" id="PF01612">
    <property type="entry name" value="DNA_pol_A_exo1"/>
    <property type="match status" value="1"/>
</dbReference>
<keyword evidence="3" id="KW-1185">Reference proteome</keyword>
<dbReference type="GO" id="GO:0008408">
    <property type="term" value="F:3'-5' exonuclease activity"/>
    <property type="evidence" value="ECO:0007669"/>
    <property type="project" value="InterPro"/>
</dbReference>
<gene>
    <name evidence="2" type="ORF">CLUMA_CG002606</name>
</gene>
<dbReference type="STRING" id="568069.A0A1J1HSD1"/>
<reference evidence="2 3" key="1">
    <citation type="submission" date="2015-04" db="EMBL/GenBank/DDBJ databases">
        <authorList>
            <person name="Syromyatnikov M.Y."/>
            <person name="Popov V.N."/>
        </authorList>
    </citation>
    <scope>NUCLEOTIDE SEQUENCE [LARGE SCALE GENOMIC DNA]</scope>
</reference>
<evidence type="ECO:0000313" key="3">
    <source>
        <dbReference type="Proteomes" id="UP000183832"/>
    </source>
</evidence>
<feature type="domain" description="3'-5' exonuclease" evidence="1">
    <location>
        <begin position="2"/>
        <end position="80"/>
    </location>
</feature>
<dbReference type="InterPro" id="IPR012337">
    <property type="entry name" value="RNaseH-like_sf"/>
</dbReference>
<dbReference type="InterPro" id="IPR036397">
    <property type="entry name" value="RNaseH_sf"/>
</dbReference>
<dbReference type="GO" id="GO:0006139">
    <property type="term" value="P:nucleobase-containing compound metabolic process"/>
    <property type="evidence" value="ECO:0007669"/>
    <property type="project" value="InterPro"/>
</dbReference>
<dbReference type="Proteomes" id="UP000183832">
    <property type="component" value="Unassembled WGS sequence"/>
</dbReference>
<evidence type="ECO:0000313" key="2">
    <source>
        <dbReference type="EMBL" id="CRK89105.1"/>
    </source>
</evidence>
<dbReference type="Gene3D" id="3.30.420.10">
    <property type="entry name" value="Ribonuclease H-like superfamily/Ribonuclease H"/>
    <property type="match status" value="1"/>
</dbReference>
<sequence length="108" mass="12575">MNDYGLEVNGTFDLRFIEEKLGGKPEGLPKLARKYLNVDLDQSITLTKWNKNELDQQQLDYARQSVKASIDLFVLLMKKVLPNPTISTIFSYCEPDLDTRFVYYSQNY</sequence>
<name>A0A1J1HSD1_9DIPT</name>
<dbReference type="SUPFAM" id="SSF53098">
    <property type="entry name" value="Ribonuclease H-like"/>
    <property type="match status" value="1"/>
</dbReference>
<protein>
    <submittedName>
        <fullName evidence="2">CLUMA_CG002606, isoform A</fullName>
    </submittedName>
</protein>
<evidence type="ECO:0000259" key="1">
    <source>
        <dbReference type="Pfam" id="PF01612"/>
    </source>
</evidence>
<dbReference type="OrthoDB" id="7790835at2759"/>
<proteinExistence type="predicted"/>
<dbReference type="AlphaFoldDB" id="A0A1J1HSD1"/>
<organism evidence="2 3">
    <name type="scientific">Clunio marinus</name>
    <dbReference type="NCBI Taxonomy" id="568069"/>
    <lineage>
        <taxon>Eukaryota</taxon>
        <taxon>Metazoa</taxon>
        <taxon>Ecdysozoa</taxon>
        <taxon>Arthropoda</taxon>
        <taxon>Hexapoda</taxon>
        <taxon>Insecta</taxon>
        <taxon>Pterygota</taxon>
        <taxon>Neoptera</taxon>
        <taxon>Endopterygota</taxon>
        <taxon>Diptera</taxon>
        <taxon>Nematocera</taxon>
        <taxon>Chironomoidea</taxon>
        <taxon>Chironomidae</taxon>
        <taxon>Clunio</taxon>
    </lineage>
</organism>